<keyword evidence="1" id="KW-1185">Reference proteome</keyword>
<evidence type="ECO:0000313" key="1">
    <source>
        <dbReference type="Proteomes" id="UP000095287"/>
    </source>
</evidence>
<dbReference type="Proteomes" id="UP000095287">
    <property type="component" value="Unplaced"/>
</dbReference>
<dbReference type="WBParaSite" id="L893_g32944.t1">
    <property type="protein sequence ID" value="L893_g32944.t1"/>
    <property type="gene ID" value="L893_g32944"/>
</dbReference>
<dbReference type="AlphaFoldDB" id="A0A1I8A613"/>
<accession>A0A1I8A613</accession>
<reference evidence="2" key="1">
    <citation type="submission" date="2016-11" db="UniProtKB">
        <authorList>
            <consortium name="WormBaseParasite"/>
        </authorList>
    </citation>
    <scope>IDENTIFICATION</scope>
</reference>
<evidence type="ECO:0000313" key="2">
    <source>
        <dbReference type="WBParaSite" id="L893_g32944.t1"/>
    </source>
</evidence>
<name>A0A1I8A613_9BILA</name>
<organism evidence="1 2">
    <name type="scientific">Steinernema glaseri</name>
    <dbReference type="NCBI Taxonomy" id="37863"/>
    <lineage>
        <taxon>Eukaryota</taxon>
        <taxon>Metazoa</taxon>
        <taxon>Ecdysozoa</taxon>
        <taxon>Nematoda</taxon>
        <taxon>Chromadorea</taxon>
        <taxon>Rhabditida</taxon>
        <taxon>Tylenchina</taxon>
        <taxon>Panagrolaimomorpha</taxon>
        <taxon>Strongyloidoidea</taxon>
        <taxon>Steinernematidae</taxon>
        <taxon>Steinernema</taxon>
    </lineage>
</organism>
<protein>
    <submittedName>
        <fullName evidence="2">Myotubularin phosphatase domain-containing protein</fullName>
    </submittedName>
</protein>
<sequence>GPGWKTVIHGYSVPILALNSLFSDLLPISSWCHAHGAVSYQLPTCCPHLWLFNFETRRDVSNAQLDVLQAFCKSSTGGWAICTNSSVINRSRGARETWTLPDNGTHSVRLIGVIGSQRRAK</sequence>
<proteinExistence type="predicted"/>